<dbReference type="EMBL" id="JBHSRS010000084">
    <property type="protein sequence ID" value="MFC6284025.1"/>
    <property type="molecule type" value="Genomic_DNA"/>
</dbReference>
<organism evidence="4 5">
    <name type="scientific">Polaromonas aquatica</name>
    <dbReference type="NCBI Taxonomy" id="332657"/>
    <lineage>
        <taxon>Bacteria</taxon>
        <taxon>Pseudomonadati</taxon>
        <taxon>Pseudomonadota</taxon>
        <taxon>Betaproteobacteria</taxon>
        <taxon>Burkholderiales</taxon>
        <taxon>Comamonadaceae</taxon>
        <taxon>Polaromonas</taxon>
    </lineage>
</organism>
<feature type="domain" description="DUF11" evidence="3">
    <location>
        <begin position="906"/>
        <end position="1002"/>
    </location>
</feature>
<evidence type="ECO:0000313" key="4">
    <source>
        <dbReference type="EMBL" id="MFC6284025.1"/>
    </source>
</evidence>
<dbReference type="RefSeq" id="WP_371439790.1">
    <property type="nucleotide sequence ID" value="NZ_JBHSRS010000084.1"/>
</dbReference>
<sequence>MLLALLGCCITGMAQTCALPGWNGPVTAAGVINAYYGGSGSATAGATSITLASITGQRSNARSLLVGDLILIMQMQDSANGANAGLHEYAHITAITGTTISLSQPLVNAYNQSMNTSSVRNWQVVWVPQYSAATITGTVSADRWTINNGTGVGTGGVVAMDVAGSLALNGTVTVSGAGFRGAFGLSGTGNVTGGTATSANVNFDPTSVATVNGGQKGEGTEGTPPRVFAGVLAAVNYTALLGQGYTLGAGGQASIGNAGGGSNDGNPPTGTNSYNAGGGGGGNAGAGGQGGNSWNDANTLPLTPVLNQGTTTNIGNIAGGKGGNAQTPSPTRLVLGGGGGSGAANNGTVANALTTWPPTTATVAAGNGASGPITSSGASGGGAVLIRAGSLTSTAGVIDASGYRAYNKAPTADTDSAGGGGAGGSVFIVAGSGNGAGLTIRASGGAGGSSNYYNHGPGGGGGGGYILSNLASATTNVAGGASGTDGCCGGTAGNGSPKAWNSAPGSPGSTSTAGGTAAGAQGGAACLPVITVTKSTTTPNITTTTGATAGYSINLSNSGGAASNVFVFDATLPPGWLYTAATAPTFNYSPAPPAAAGSAAAGAETTTASAPAALPVSSVTRVNSVTSVTLRAAASAPGITPTTGNNTATFGSFYLPQNGSITVSFVATIPNTATVGVYHNPAGVIFLDPTRTTTAVRMVSPAANINANRTGISYSGNTTYASGATSSVGGSNYSGLEGGPAGEDVNLQPDLSVTKTLNTPTFTLGVTGLKYVIVGRNNGRAIANQVYATTQATSQSATAIITSPAVTDTLPAGMAVTALVNSAPAIWTCTPNGSSTTFACSASSAVFPMASATNLVTVTATVSVSAPACPSPQTNTVTISISSIGDAVPANNTATLSTPIGCSTNLTVTKTNGITSLPAGGTTSYTVTFANLGPAASDGSTVADTPGAGLNCSVTNCAASGTGVCPAPGSWPGLLGGGLTLASFSTGATVSFILSCSVTATGQ</sequence>
<proteinExistence type="predicted"/>
<evidence type="ECO:0000259" key="3">
    <source>
        <dbReference type="Pfam" id="PF01345"/>
    </source>
</evidence>
<comment type="caution">
    <text evidence="4">The sequence shown here is derived from an EMBL/GenBank/DDBJ whole genome shotgun (WGS) entry which is preliminary data.</text>
</comment>
<keyword evidence="2" id="KW-0732">Signal</keyword>
<reference evidence="5" key="1">
    <citation type="journal article" date="2019" name="Int. J. Syst. Evol. Microbiol.">
        <title>The Global Catalogue of Microorganisms (GCM) 10K type strain sequencing project: providing services to taxonomists for standard genome sequencing and annotation.</title>
        <authorList>
            <consortium name="The Broad Institute Genomics Platform"/>
            <consortium name="The Broad Institute Genome Sequencing Center for Infectious Disease"/>
            <person name="Wu L."/>
            <person name="Ma J."/>
        </authorList>
    </citation>
    <scope>NUCLEOTIDE SEQUENCE [LARGE SCALE GENOMIC DNA]</scope>
    <source>
        <strain evidence="5">CCUG 39402</strain>
    </source>
</reference>
<name>A0ABW1U3C3_9BURK</name>
<accession>A0ABW1U3C3</accession>
<keyword evidence="5" id="KW-1185">Reference proteome</keyword>
<dbReference type="Pfam" id="PF01345">
    <property type="entry name" value="DUF11"/>
    <property type="match status" value="1"/>
</dbReference>
<protein>
    <submittedName>
        <fullName evidence="4">Beta strand repeat-containing protein</fullName>
    </submittedName>
</protein>
<feature type="signal peptide" evidence="2">
    <location>
        <begin position="1"/>
        <end position="18"/>
    </location>
</feature>
<evidence type="ECO:0000313" key="5">
    <source>
        <dbReference type="Proteomes" id="UP001596270"/>
    </source>
</evidence>
<gene>
    <name evidence="4" type="ORF">ACFQND_22595</name>
</gene>
<dbReference type="InterPro" id="IPR001434">
    <property type="entry name" value="OmcB-like_DUF11"/>
</dbReference>
<feature type="region of interest" description="Disordered" evidence="1">
    <location>
        <begin position="259"/>
        <end position="301"/>
    </location>
</feature>
<evidence type="ECO:0000256" key="1">
    <source>
        <dbReference type="SAM" id="MobiDB-lite"/>
    </source>
</evidence>
<dbReference type="Proteomes" id="UP001596270">
    <property type="component" value="Unassembled WGS sequence"/>
</dbReference>
<feature type="compositionally biased region" description="Low complexity" evidence="1">
    <location>
        <begin position="502"/>
        <end position="515"/>
    </location>
</feature>
<evidence type="ECO:0000256" key="2">
    <source>
        <dbReference type="SAM" id="SignalP"/>
    </source>
</evidence>
<feature type="chain" id="PRO_5047501211" evidence="2">
    <location>
        <begin position="19"/>
        <end position="1003"/>
    </location>
</feature>
<feature type="compositionally biased region" description="Gly residues" evidence="1">
    <location>
        <begin position="276"/>
        <end position="291"/>
    </location>
</feature>
<feature type="region of interest" description="Disordered" evidence="1">
    <location>
        <begin position="498"/>
        <end position="517"/>
    </location>
</feature>